<evidence type="ECO:0000259" key="1">
    <source>
        <dbReference type="Pfam" id="PF12867"/>
    </source>
</evidence>
<sequence>MTTKCGKCGYGYHEVKSPELANRIRAFGPLFRGVLVGVDPRIVHRRPSPDEYSAIENVLHVADVMRQQHNRIWLMLVHDEPEVVPVPRDDSLVNAAYQNFDLETALDGLTEASSALADAIEDLRDEEWSYTAVLHFPYRSVRNIDWVVRDAIHEGVHHLVDARRSLTP</sequence>
<keyword evidence="3" id="KW-1185">Reference proteome</keyword>
<organism evidence="2 3">
    <name type="scientific">Polymorphospora lycopeni</name>
    <dbReference type="NCBI Taxonomy" id="3140240"/>
    <lineage>
        <taxon>Bacteria</taxon>
        <taxon>Bacillati</taxon>
        <taxon>Actinomycetota</taxon>
        <taxon>Actinomycetes</taxon>
        <taxon>Micromonosporales</taxon>
        <taxon>Micromonosporaceae</taxon>
        <taxon>Polymorphospora</taxon>
    </lineage>
</organism>
<dbReference type="SUPFAM" id="SSF109854">
    <property type="entry name" value="DinB/YfiT-like putative metalloenzymes"/>
    <property type="match status" value="1"/>
</dbReference>
<dbReference type="Pfam" id="PF12867">
    <property type="entry name" value="DinB_2"/>
    <property type="match status" value="1"/>
</dbReference>
<comment type="caution">
    <text evidence="2">The sequence shown here is derived from an EMBL/GenBank/DDBJ whole genome shotgun (WGS) entry which is preliminary data.</text>
</comment>
<name>A0ABV5CPH8_9ACTN</name>
<dbReference type="Gene3D" id="1.20.120.450">
    <property type="entry name" value="dinb family like domain"/>
    <property type="match status" value="1"/>
</dbReference>
<dbReference type="EMBL" id="JBCGDC010000025">
    <property type="protein sequence ID" value="MFB6393731.1"/>
    <property type="molecule type" value="Genomic_DNA"/>
</dbReference>
<dbReference type="InterPro" id="IPR034660">
    <property type="entry name" value="DinB/YfiT-like"/>
</dbReference>
<gene>
    <name evidence="2" type="ORF">AAFH96_11500</name>
</gene>
<proteinExistence type="predicted"/>
<reference evidence="2 3" key="1">
    <citation type="submission" date="2024-04" db="EMBL/GenBank/DDBJ databases">
        <title>Polymorphospora sp. isolated from Baiyangdian Lake in Xiong'an New Area.</title>
        <authorList>
            <person name="Zhang X."/>
            <person name="Liu J."/>
        </authorList>
    </citation>
    <scope>NUCLEOTIDE SEQUENCE [LARGE SCALE GENOMIC DNA]</scope>
    <source>
        <strain evidence="2 3">2-325</strain>
    </source>
</reference>
<dbReference type="Proteomes" id="UP001582793">
    <property type="component" value="Unassembled WGS sequence"/>
</dbReference>
<dbReference type="InterPro" id="IPR024775">
    <property type="entry name" value="DinB-like"/>
</dbReference>
<evidence type="ECO:0000313" key="2">
    <source>
        <dbReference type="EMBL" id="MFB6393731.1"/>
    </source>
</evidence>
<feature type="domain" description="DinB-like" evidence="1">
    <location>
        <begin position="31"/>
        <end position="159"/>
    </location>
</feature>
<protein>
    <submittedName>
        <fullName evidence="2">DinB family protein</fullName>
    </submittedName>
</protein>
<accession>A0ABV5CPH8</accession>
<dbReference type="RefSeq" id="WP_364220297.1">
    <property type="nucleotide sequence ID" value="NZ_JBCGDC010000025.1"/>
</dbReference>
<evidence type="ECO:0000313" key="3">
    <source>
        <dbReference type="Proteomes" id="UP001582793"/>
    </source>
</evidence>